<feature type="non-terminal residue" evidence="1">
    <location>
        <position position="1"/>
    </location>
</feature>
<accession>A0A0F8XBV2</accession>
<gene>
    <name evidence="1" type="ORF">LCGC14_2965400</name>
</gene>
<sequence>DSLFEEYFKDVVGSLEAEIRVDGTVVDQSEEGNLFITEEMIEEGEIMIRLTDDENIPLEVSDEAIDIEINLVGETVVAQVDGYIPATETYVVQGGGLLTLSAVAAVVHIGLAYGGTTQLLKLSGGSPKGTGQTQSRRIYEINLRLYRSQGLSIGRITGDLDTLPYDVDGSASTALFTGDIPRPFKTTWGKTDEILIVQTKPLPAHILSIVLESEVQSS</sequence>
<comment type="caution">
    <text evidence="1">The sequence shown here is derived from an EMBL/GenBank/DDBJ whole genome shotgun (WGS) entry which is preliminary data.</text>
</comment>
<protein>
    <submittedName>
        <fullName evidence="1">Uncharacterized protein</fullName>
    </submittedName>
</protein>
<organism evidence="1">
    <name type="scientific">marine sediment metagenome</name>
    <dbReference type="NCBI Taxonomy" id="412755"/>
    <lineage>
        <taxon>unclassified sequences</taxon>
        <taxon>metagenomes</taxon>
        <taxon>ecological metagenomes</taxon>
    </lineage>
</organism>
<dbReference type="EMBL" id="LAZR01060136">
    <property type="protein sequence ID" value="KKK66308.1"/>
    <property type="molecule type" value="Genomic_DNA"/>
</dbReference>
<reference evidence="1" key="1">
    <citation type="journal article" date="2015" name="Nature">
        <title>Complex archaea that bridge the gap between prokaryotes and eukaryotes.</title>
        <authorList>
            <person name="Spang A."/>
            <person name="Saw J.H."/>
            <person name="Jorgensen S.L."/>
            <person name="Zaremba-Niedzwiedzka K."/>
            <person name="Martijn J."/>
            <person name="Lind A.E."/>
            <person name="van Eijk R."/>
            <person name="Schleper C."/>
            <person name="Guy L."/>
            <person name="Ettema T.J."/>
        </authorList>
    </citation>
    <scope>NUCLEOTIDE SEQUENCE</scope>
</reference>
<name>A0A0F8XBV2_9ZZZZ</name>
<evidence type="ECO:0000313" key="1">
    <source>
        <dbReference type="EMBL" id="KKK66308.1"/>
    </source>
</evidence>
<proteinExistence type="predicted"/>
<dbReference type="AlphaFoldDB" id="A0A0F8XBV2"/>